<reference evidence="16 17" key="1">
    <citation type="journal article" date="2014" name="Int. J. Syst. Evol. Microbiol.">
        <title>Streptomyces hoynatensis sp. nov., isolated from deep marine sediment.</title>
        <authorList>
            <person name="Veyisoglu A."/>
            <person name="Sahin N."/>
        </authorList>
    </citation>
    <scope>NUCLEOTIDE SEQUENCE [LARGE SCALE GENOMIC DNA]</scope>
    <source>
        <strain evidence="16 17">KCTC 29097</strain>
    </source>
</reference>
<dbReference type="InterPro" id="IPR001753">
    <property type="entry name" value="Enoyl-CoA_hydra/iso"/>
</dbReference>
<evidence type="ECO:0000256" key="3">
    <source>
        <dbReference type="ARBA" id="ARBA00007005"/>
    </source>
</evidence>
<protein>
    <submittedName>
        <fullName evidence="16">3-hydroxyacyl-CoA dehydrogenase</fullName>
    </submittedName>
</protein>
<keyword evidence="17" id="KW-1185">Reference proteome</keyword>
<gene>
    <name evidence="16" type="ORF">D7294_22325</name>
</gene>
<proteinExistence type="inferred from homology"/>
<keyword evidence="8" id="KW-0520">NAD</keyword>
<dbReference type="OrthoDB" id="9771883at2"/>
<sequence length="790" mass="82457">MTGTAQETAPRAAGGPPAGEPAGSPGPAASPIRWERDAEGVVTLTLDAPGSPVNLMDAAFAAALAEVAGRLGAEAEAGTLRGVLVTSAKRSFFAGADLRELRAAGPGDAAEVFAAAQRVKGALRRIETLGVPVVAALNGSALGGGLEIALACHRRIALDAPGSRFGLPEVTLGLLPGGGGVTRTVRLLGIAEALLQVLLEGATFPPARALELGLVHEVVPDEAELLRRARAFIAENPRAAQPWDLPGHRIPGGTPADARFAGELPTFPALLRKRTGGAPAPAPRNILAAAVEGAQVDVETALTIESRHFTEVATGQVSTNMIQGFFFDLRRVRSGAARPAGQPERRARRVAVLGAGMMGAGIAHACAVAGAEVVLKDVTREAAERGRRHAERLLERAVAAGRATQEEGEAALARITPTAETAELSGCDVVIEAVYEDPGLKHKVFQEVQEVVAPGALLCSNTSTLPITELAGAVDRPADFLGLHFFSPVHRMPLIEVIRGAHTSEAALARAFDLAAQLGKTPILVNDSRGFFTSRVIGRYLSEGIAMVGEGVPAASVEQAAAQAGYPTPVLALADELTLGLPRRIWAAERAAAEAAGTPWRPEPAQAVVDRMLDEFGRGGRAAGAGFHEYRDGTRAGLWPGLREHFGDGTRPPLRDLSERLLFAEALETVRLLDEGVLRSVADANVGSLLGIGFPAWTGGALQYVNGYPGGLPGFVDRARELAERYGERFAPPPGLLERASRGGRFTDEDGADGEEGRAGQGRTEDLTRHHPPPAAGRPRSGPDQPGDRL</sequence>
<comment type="similarity">
    <text evidence="3">In the central section; belongs to the 3-hydroxyacyl-CoA dehydrogenase family.</text>
</comment>
<keyword evidence="10" id="KW-0456">Lyase</keyword>
<evidence type="ECO:0000256" key="13">
    <source>
        <dbReference type="SAM" id="MobiDB-lite"/>
    </source>
</evidence>
<comment type="pathway">
    <text evidence="1">Lipid metabolism; fatty acid beta-oxidation.</text>
</comment>
<evidence type="ECO:0000256" key="8">
    <source>
        <dbReference type="ARBA" id="ARBA00023027"/>
    </source>
</evidence>
<feature type="compositionally biased region" description="Low complexity" evidence="13">
    <location>
        <begin position="9"/>
        <end position="31"/>
    </location>
</feature>
<dbReference type="Gene3D" id="3.40.50.720">
    <property type="entry name" value="NAD(P)-binding Rossmann-like Domain"/>
    <property type="match status" value="1"/>
</dbReference>
<dbReference type="Gene3D" id="1.10.1040.50">
    <property type="match status" value="1"/>
</dbReference>
<dbReference type="Pfam" id="PF02737">
    <property type="entry name" value="3HCDH_N"/>
    <property type="match status" value="1"/>
</dbReference>
<dbReference type="Gene3D" id="3.90.226.10">
    <property type="entry name" value="2-enoyl-CoA Hydratase, Chain A, domain 1"/>
    <property type="match status" value="1"/>
</dbReference>
<dbReference type="EMBL" id="RBAL01000015">
    <property type="protein sequence ID" value="RKN38933.1"/>
    <property type="molecule type" value="Genomic_DNA"/>
</dbReference>
<dbReference type="Pfam" id="PF00725">
    <property type="entry name" value="3HCDH"/>
    <property type="match status" value="1"/>
</dbReference>
<dbReference type="GO" id="GO:0004300">
    <property type="term" value="F:enoyl-CoA hydratase activity"/>
    <property type="evidence" value="ECO:0007669"/>
    <property type="project" value="TreeGrafter"/>
</dbReference>
<evidence type="ECO:0000256" key="4">
    <source>
        <dbReference type="ARBA" id="ARBA00009463"/>
    </source>
</evidence>
<dbReference type="InterPro" id="IPR036291">
    <property type="entry name" value="NAD(P)-bd_dom_sf"/>
</dbReference>
<keyword evidence="11" id="KW-0511">Multifunctional enzyme</keyword>
<dbReference type="InterPro" id="IPR008927">
    <property type="entry name" value="6-PGluconate_DH-like_C_sf"/>
</dbReference>
<feature type="domain" description="3-hydroxyacyl-CoA dehydrogenase NAD binding" evidence="15">
    <location>
        <begin position="350"/>
        <end position="527"/>
    </location>
</feature>
<feature type="region of interest" description="Disordered" evidence="13">
    <location>
        <begin position="726"/>
        <end position="790"/>
    </location>
</feature>
<dbReference type="SUPFAM" id="SSF51735">
    <property type="entry name" value="NAD(P)-binding Rossmann-fold domains"/>
    <property type="match status" value="1"/>
</dbReference>
<comment type="caution">
    <text evidence="16">The sequence shown here is derived from an EMBL/GenBank/DDBJ whole genome shotgun (WGS) entry which is preliminary data.</text>
</comment>
<dbReference type="InterPro" id="IPR006108">
    <property type="entry name" value="3HC_DH_C"/>
</dbReference>
<keyword evidence="5" id="KW-0276">Fatty acid metabolism</keyword>
<dbReference type="RefSeq" id="WP_120682577.1">
    <property type="nucleotide sequence ID" value="NZ_RBAL01000015.1"/>
</dbReference>
<evidence type="ECO:0000256" key="10">
    <source>
        <dbReference type="ARBA" id="ARBA00023239"/>
    </source>
</evidence>
<comment type="similarity">
    <text evidence="4">Belongs to the 3-hydroxyacyl-CoA dehydrogenase family.</text>
</comment>
<evidence type="ECO:0000256" key="9">
    <source>
        <dbReference type="ARBA" id="ARBA00023098"/>
    </source>
</evidence>
<dbReference type="PANTHER" id="PTHR43612:SF3">
    <property type="entry name" value="TRIFUNCTIONAL ENZYME SUBUNIT ALPHA, MITOCHONDRIAL"/>
    <property type="match status" value="1"/>
</dbReference>
<dbReference type="InterPro" id="IPR050136">
    <property type="entry name" value="FA_oxidation_alpha_subunit"/>
</dbReference>
<evidence type="ECO:0000256" key="6">
    <source>
        <dbReference type="ARBA" id="ARBA00022963"/>
    </source>
</evidence>
<name>A0A3A9YSG6_9ACTN</name>
<evidence type="ECO:0000256" key="2">
    <source>
        <dbReference type="ARBA" id="ARBA00005086"/>
    </source>
</evidence>
<evidence type="ECO:0000259" key="15">
    <source>
        <dbReference type="Pfam" id="PF02737"/>
    </source>
</evidence>
<dbReference type="Proteomes" id="UP000272474">
    <property type="component" value="Unassembled WGS sequence"/>
</dbReference>
<evidence type="ECO:0000256" key="5">
    <source>
        <dbReference type="ARBA" id="ARBA00022832"/>
    </source>
</evidence>
<dbReference type="FunFam" id="3.40.50.720:FF:000009">
    <property type="entry name" value="Fatty oxidation complex, alpha subunit"/>
    <property type="match status" value="1"/>
</dbReference>
<dbReference type="FunFam" id="3.90.226.10:FF:000047">
    <property type="entry name" value="Probable 3-hydroxyacyl-CoA dehydrogenase"/>
    <property type="match status" value="1"/>
</dbReference>
<evidence type="ECO:0000256" key="7">
    <source>
        <dbReference type="ARBA" id="ARBA00023002"/>
    </source>
</evidence>
<evidence type="ECO:0000313" key="17">
    <source>
        <dbReference type="Proteomes" id="UP000272474"/>
    </source>
</evidence>
<comment type="pathway">
    <text evidence="2">Lipid metabolism; butanoate metabolism.</text>
</comment>
<evidence type="ECO:0000256" key="12">
    <source>
        <dbReference type="ARBA" id="ARBA00049556"/>
    </source>
</evidence>
<feature type="region of interest" description="Disordered" evidence="13">
    <location>
        <begin position="1"/>
        <end position="31"/>
    </location>
</feature>
<evidence type="ECO:0000256" key="1">
    <source>
        <dbReference type="ARBA" id="ARBA00005005"/>
    </source>
</evidence>
<dbReference type="CDD" id="cd06558">
    <property type="entry name" value="crotonase-like"/>
    <property type="match status" value="1"/>
</dbReference>
<feature type="non-terminal residue" evidence="16">
    <location>
        <position position="790"/>
    </location>
</feature>
<evidence type="ECO:0000256" key="11">
    <source>
        <dbReference type="ARBA" id="ARBA00023268"/>
    </source>
</evidence>
<evidence type="ECO:0000259" key="14">
    <source>
        <dbReference type="Pfam" id="PF00725"/>
    </source>
</evidence>
<dbReference type="UniPathway" id="UPA00659"/>
<dbReference type="AlphaFoldDB" id="A0A3A9YSG6"/>
<comment type="catalytic activity">
    <reaction evidence="12">
        <text>a (3S)-3-hydroxyacyl-CoA + NAD(+) = a 3-oxoacyl-CoA + NADH + H(+)</text>
        <dbReference type="Rhea" id="RHEA:22432"/>
        <dbReference type="ChEBI" id="CHEBI:15378"/>
        <dbReference type="ChEBI" id="CHEBI:57318"/>
        <dbReference type="ChEBI" id="CHEBI:57540"/>
        <dbReference type="ChEBI" id="CHEBI:57945"/>
        <dbReference type="ChEBI" id="CHEBI:90726"/>
        <dbReference type="EC" id="1.1.1.35"/>
    </reaction>
</comment>
<feature type="domain" description="3-hydroxyacyl-CoA dehydrogenase C-terminal" evidence="14">
    <location>
        <begin position="530"/>
        <end position="630"/>
    </location>
</feature>
<dbReference type="SUPFAM" id="SSF48179">
    <property type="entry name" value="6-phosphogluconate dehydrogenase C-terminal domain-like"/>
    <property type="match status" value="2"/>
</dbReference>
<accession>A0A3A9YSG6</accession>
<dbReference type="Pfam" id="PF00378">
    <property type="entry name" value="ECH_1"/>
    <property type="match status" value="1"/>
</dbReference>
<feature type="compositionally biased region" description="Basic and acidic residues" evidence="13">
    <location>
        <begin position="755"/>
        <end position="769"/>
    </location>
</feature>
<dbReference type="GO" id="GO:0006635">
    <property type="term" value="P:fatty acid beta-oxidation"/>
    <property type="evidence" value="ECO:0007669"/>
    <property type="project" value="UniProtKB-UniPathway"/>
</dbReference>
<evidence type="ECO:0000313" key="16">
    <source>
        <dbReference type="EMBL" id="RKN38933.1"/>
    </source>
</evidence>
<dbReference type="InterPro" id="IPR029045">
    <property type="entry name" value="ClpP/crotonase-like_dom_sf"/>
</dbReference>
<dbReference type="InterPro" id="IPR006176">
    <property type="entry name" value="3-OHacyl-CoA_DH_NAD-bd"/>
</dbReference>
<dbReference type="SUPFAM" id="SSF52096">
    <property type="entry name" value="ClpP/crotonase"/>
    <property type="match status" value="1"/>
</dbReference>
<keyword evidence="6" id="KW-0442">Lipid degradation</keyword>
<keyword evidence="9" id="KW-0443">Lipid metabolism</keyword>
<dbReference type="GO" id="GO:0016509">
    <property type="term" value="F:long-chain (3S)-3-hydroxyacyl-CoA dehydrogenase (NAD+) activity"/>
    <property type="evidence" value="ECO:0007669"/>
    <property type="project" value="TreeGrafter"/>
</dbReference>
<dbReference type="PANTHER" id="PTHR43612">
    <property type="entry name" value="TRIFUNCTIONAL ENZYME SUBUNIT ALPHA"/>
    <property type="match status" value="1"/>
</dbReference>
<keyword evidence="7" id="KW-0560">Oxidoreductase</keyword>
<organism evidence="16 17">
    <name type="scientific">Streptomyces hoynatensis</name>
    <dbReference type="NCBI Taxonomy" id="1141874"/>
    <lineage>
        <taxon>Bacteria</taxon>
        <taxon>Bacillati</taxon>
        <taxon>Actinomycetota</taxon>
        <taxon>Actinomycetes</taxon>
        <taxon>Kitasatosporales</taxon>
        <taxon>Streptomycetaceae</taxon>
        <taxon>Streptomyces</taxon>
    </lineage>
</organism>
<dbReference type="FunFam" id="1.10.1040.50:FF:000005">
    <property type="entry name" value="Probable 3-hydroxyacyl-CoA dehydrogenase"/>
    <property type="match status" value="1"/>
</dbReference>
<dbReference type="GO" id="GO:0070403">
    <property type="term" value="F:NAD+ binding"/>
    <property type="evidence" value="ECO:0007669"/>
    <property type="project" value="InterPro"/>
</dbReference>
<feature type="compositionally biased region" description="Basic and acidic residues" evidence="13">
    <location>
        <begin position="739"/>
        <end position="748"/>
    </location>
</feature>